<dbReference type="RefSeq" id="WP_062483691.1">
    <property type="nucleotide sequence ID" value="NZ_CP013650.1"/>
</dbReference>
<dbReference type="AlphaFoldDB" id="A0A0U2ZMG6"/>
<dbReference type="EMBL" id="CP013650">
    <property type="protein sequence ID" value="ALT00184.1"/>
    <property type="molecule type" value="Genomic_DNA"/>
</dbReference>
<dbReference type="OrthoDB" id="6321207at2"/>
<dbReference type="STRING" id="1526571.AT746_19215"/>
<keyword evidence="1" id="KW-0732">Signal</keyword>
<evidence type="ECO:0008006" key="4">
    <source>
        <dbReference type="Google" id="ProtNLM"/>
    </source>
</evidence>
<dbReference type="KEGG" id="lal:AT746_19215"/>
<sequence>MKSFSPIKYLVPLLALLTAACSSTSEQTQMPPIANEKELPALGVFLQSTAPDMQKVCERKPAHQNCAVNALDVKLFQQSLQQTALFPVVISEQAGADYELLITSLSYRENRNKMQARFTLTWRGLPLKKYEYKISRSGERNDAAFAGELVSQFLQDALKQKAFSPGFLAQNLKSEDYEDDLKAPQQVSNFSLSERRIYNDPLEGSTLTYRDPSYSNDKIEVSVYPIPTSDIGNTEAILEEETEKLRDNLTDFATDLNLPPLHMTEDIVLSWNMMDKEFSGYYLDAKIEKDGLEPFYASYFFFVQEDKIVKFTTTFPSRFALDFVKQALPRMSVPGESIFISNLRRL</sequence>
<gene>
    <name evidence="2" type="ORF">AT746_19215</name>
</gene>
<evidence type="ECO:0000313" key="2">
    <source>
        <dbReference type="EMBL" id="ALT00184.1"/>
    </source>
</evidence>
<dbReference type="Proteomes" id="UP000068447">
    <property type="component" value="Chromosome"/>
</dbReference>
<evidence type="ECO:0000313" key="3">
    <source>
        <dbReference type="Proteomes" id="UP000068447"/>
    </source>
</evidence>
<evidence type="ECO:0000256" key="1">
    <source>
        <dbReference type="SAM" id="SignalP"/>
    </source>
</evidence>
<accession>A0A0U2ZMG6</accession>
<dbReference type="PROSITE" id="PS51257">
    <property type="entry name" value="PROKAR_LIPOPROTEIN"/>
    <property type="match status" value="1"/>
</dbReference>
<organism evidence="2 3">
    <name type="scientific">Lacimicrobium alkaliphilum</name>
    <dbReference type="NCBI Taxonomy" id="1526571"/>
    <lineage>
        <taxon>Bacteria</taxon>
        <taxon>Pseudomonadati</taxon>
        <taxon>Pseudomonadota</taxon>
        <taxon>Gammaproteobacteria</taxon>
        <taxon>Alteromonadales</taxon>
        <taxon>Alteromonadaceae</taxon>
        <taxon>Lacimicrobium</taxon>
    </lineage>
</organism>
<protein>
    <recommendedName>
        <fullName evidence="4">DUF3298 domain-containing protein</fullName>
    </recommendedName>
</protein>
<name>A0A0U2ZMG6_9ALTE</name>
<reference evidence="2 3" key="1">
    <citation type="submission" date="2015-12" db="EMBL/GenBank/DDBJ databases">
        <title>Complete genome of Lacimicrobium alkaliphilum KCTC 32984.</title>
        <authorList>
            <person name="Kim S.-G."/>
            <person name="Lee Y.-J."/>
        </authorList>
    </citation>
    <scope>NUCLEOTIDE SEQUENCE [LARGE SCALE GENOMIC DNA]</scope>
    <source>
        <strain evidence="2 3">YelD216</strain>
    </source>
</reference>
<feature type="signal peptide" evidence="1">
    <location>
        <begin position="1"/>
        <end position="24"/>
    </location>
</feature>
<keyword evidence="3" id="KW-1185">Reference proteome</keyword>
<feature type="chain" id="PRO_5006835490" description="DUF3298 domain-containing protein" evidence="1">
    <location>
        <begin position="25"/>
        <end position="346"/>
    </location>
</feature>
<proteinExistence type="predicted"/>